<dbReference type="Gene3D" id="1.10.357.10">
    <property type="entry name" value="Tetracycline Repressor, domain 2"/>
    <property type="match status" value="1"/>
</dbReference>
<dbReference type="RefSeq" id="WP_344649247.1">
    <property type="nucleotide sequence ID" value="NZ_BAAAGX010000010.1"/>
</dbReference>
<sequence length="193" mass="21151">MSDSAAAPVSARPTATDAFRLARRTFMAGERVDLKGLAAALDVDRSTLFRWLGNRDQLLVDILISLSDPTLDTIVRGTEGTGGRRVARIAGAYAAALIDASYYRQFMRREPERALRLITTKASPVQRRVVDAFARLLEQESTRGALHHPLATPDLAYLIVRIIESFIYADLITGEEPEAAKVETAVAAILRAD</sequence>
<dbReference type="InterPro" id="IPR041485">
    <property type="entry name" value="TetR_C_36"/>
</dbReference>
<evidence type="ECO:0000259" key="1">
    <source>
        <dbReference type="Pfam" id="PF18598"/>
    </source>
</evidence>
<evidence type="ECO:0000313" key="2">
    <source>
        <dbReference type="EMBL" id="GAA0241200.1"/>
    </source>
</evidence>
<reference evidence="3" key="1">
    <citation type="journal article" date="2019" name="Int. J. Syst. Evol. Microbiol.">
        <title>The Global Catalogue of Microorganisms (GCM) 10K type strain sequencing project: providing services to taxonomists for standard genome sequencing and annotation.</title>
        <authorList>
            <consortium name="The Broad Institute Genomics Platform"/>
            <consortium name="The Broad Institute Genome Sequencing Center for Infectious Disease"/>
            <person name="Wu L."/>
            <person name="Ma J."/>
        </authorList>
    </citation>
    <scope>NUCLEOTIDE SEQUENCE [LARGE SCALE GENOMIC DNA]</scope>
    <source>
        <strain evidence="3">JCM 10425</strain>
    </source>
</reference>
<protein>
    <submittedName>
        <fullName evidence="2">QsdR family transcriptional regulator</fullName>
    </submittedName>
</protein>
<keyword evidence="3" id="KW-1185">Reference proteome</keyword>
<dbReference type="Proteomes" id="UP001500967">
    <property type="component" value="Unassembled WGS sequence"/>
</dbReference>
<organism evidence="2 3">
    <name type="scientific">Cryptosporangium japonicum</name>
    <dbReference type="NCBI Taxonomy" id="80872"/>
    <lineage>
        <taxon>Bacteria</taxon>
        <taxon>Bacillati</taxon>
        <taxon>Actinomycetota</taxon>
        <taxon>Actinomycetes</taxon>
        <taxon>Cryptosporangiales</taxon>
        <taxon>Cryptosporangiaceae</taxon>
        <taxon>Cryptosporangium</taxon>
    </lineage>
</organism>
<proteinExistence type="predicted"/>
<dbReference type="EMBL" id="BAAAGX010000010">
    <property type="protein sequence ID" value="GAA0241200.1"/>
    <property type="molecule type" value="Genomic_DNA"/>
</dbReference>
<name>A0ABP3DVP4_9ACTN</name>
<evidence type="ECO:0000313" key="3">
    <source>
        <dbReference type="Proteomes" id="UP001500967"/>
    </source>
</evidence>
<accession>A0ABP3DVP4</accession>
<comment type="caution">
    <text evidence="2">The sequence shown here is derived from an EMBL/GenBank/DDBJ whole genome shotgun (WGS) entry which is preliminary data.</text>
</comment>
<feature type="domain" description="QsdR TetR regulatory C-terminal" evidence="1">
    <location>
        <begin position="81"/>
        <end position="191"/>
    </location>
</feature>
<dbReference type="Pfam" id="PF18598">
    <property type="entry name" value="TetR_C_36"/>
    <property type="match status" value="1"/>
</dbReference>
<gene>
    <name evidence="2" type="ORF">GCM10009539_28200</name>
</gene>